<keyword evidence="7" id="KW-1185">Reference proteome</keyword>
<dbReference type="InterPro" id="IPR036271">
    <property type="entry name" value="Tet_transcr_reg_TetR-rel_C_sf"/>
</dbReference>
<feature type="domain" description="HTH tetR-type" evidence="5">
    <location>
        <begin position="25"/>
        <end position="85"/>
    </location>
</feature>
<dbReference type="AlphaFoldDB" id="A0A495MBL0"/>
<dbReference type="Proteomes" id="UP000277579">
    <property type="component" value="Unassembled WGS sequence"/>
</dbReference>
<proteinExistence type="predicted"/>
<protein>
    <submittedName>
        <fullName evidence="6">AcrR family transcriptional regulator</fullName>
    </submittedName>
</protein>
<organism evidence="6 7">
    <name type="scientific">Flavobacterium endophyticum</name>
    <dbReference type="NCBI Taxonomy" id="1540163"/>
    <lineage>
        <taxon>Bacteria</taxon>
        <taxon>Pseudomonadati</taxon>
        <taxon>Bacteroidota</taxon>
        <taxon>Flavobacteriia</taxon>
        <taxon>Flavobacteriales</taxon>
        <taxon>Flavobacteriaceae</taxon>
        <taxon>Flavobacterium</taxon>
    </lineage>
</organism>
<dbReference type="InterPro" id="IPR009057">
    <property type="entry name" value="Homeodomain-like_sf"/>
</dbReference>
<accession>A0A495MBL0</accession>
<dbReference type="Gene3D" id="1.10.357.10">
    <property type="entry name" value="Tetracycline Repressor, domain 2"/>
    <property type="match status" value="1"/>
</dbReference>
<dbReference type="InterPro" id="IPR050624">
    <property type="entry name" value="HTH-type_Tx_Regulator"/>
</dbReference>
<evidence type="ECO:0000256" key="3">
    <source>
        <dbReference type="ARBA" id="ARBA00023163"/>
    </source>
</evidence>
<sequence>MLNGVKQFNTIQKMASKDRILRQKEETRHNILDAAYYIVKEEGWQGLSMRKIADRIEYTAPIIYEYFSNKEAILHELTKKGFVCLSTNLEKAKTISADPAEQLEEMWMAYWNFAFEDKELYQVMFGVEMTCCMQRVPEAEVPFKLFTEAIAELMKGQKPTDDVIKQKYFTFFSVIHGLISINIVGNGLASSINNQILKDAIGGIIKSIQVVEA</sequence>
<dbReference type="PRINTS" id="PR00455">
    <property type="entry name" value="HTHTETR"/>
</dbReference>
<keyword evidence="1" id="KW-0805">Transcription regulation</keyword>
<dbReference type="Pfam" id="PF00440">
    <property type="entry name" value="TetR_N"/>
    <property type="match status" value="1"/>
</dbReference>
<evidence type="ECO:0000259" key="5">
    <source>
        <dbReference type="PROSITE" id="PS50977"/>
    </source>
</evidence>
<dbReference type="EMBL" id="RBLC01000002">
    <property type="protein sequence ID" value="RKS23387.1"/>
    <property type="molecule type" value="Genomic_DNA"/>
</dbReference>
<comment type="caution">
    <text evidence="6">The sequence shown here is derived from an EMBL/GenBank/DDBJ whole genome shotgun (WGS) entry which is preliminary data.</text>
</comment>
<dbReference type="SUPFAM" id="SSF46689">
    <property type="entry name" value="Homeodomain-like"/>
    <property type="match status" value="1"/>
</dbReference>
<dbReference type="PROSITE" id="PS50977">
    <property type="entry name" value="HTH_TETR_2"/>
    <property type="match status" value="1"/>
</dbReference>
<dbReference type="InterPro" id="IPR001647">
    <property type="entry name" value="HTH_TetR"/>
</dbReference>
<reference evidence="6 7" key="1">
    <citation type="submission" date="2018-10" db="EMBL/GenBank/DDBJ databases">
        <title>Genomic Encyclopedia of Archaeal and Bacterial Type Strains, Phase II (KMG-II): from individual species to whole genera.</title>
        <authorList>
            <person name="Goeker M."/>
        </authorList>
    </citation>
    <scope>NUCLEOTIDE SEQUENCE [LARGE SCALE GENOMIC DNA]</scope>
    <source>
        <strain evidence="6 7">DSM 29537</strain>
    </source>
</reference>
<feature type="DNA-binding region" description="H-T-H motif" evidence="4">
    <location>
        <begin position="48"/>
        <end position="67"/>
    </location>
</feature>
<evidence type="ECO:0000256" key="1">
    <source>
        <dbReference type="ARBA" id="ARBA00023015"/>
    </source>
</evidence>
<evidence type="ECO:0000313" key="6">
    <source>
        <dbReference type="EMBL" id="RKS23387.1"/>
    </source>
</evidence>
<dbReference type="PANTHER" id="PTHR43479">
    <property type="entry name" value="ACREF/ENVCD OPERON REPRESSOR-RELATED"/>
    <property type="match status" value="1"/>
</dbReference>
<evidence type="ECO:0000256" key="2">
    <source>
        <dbReference type="ARBA" id="ARBA00023125"/>
    </source>
</evidence>
<dbReference type="GO" id="GO:0003677">
    <property type="term" value="F:DNA binding"/>
    <property type="evidence" value="ECO:0007669"/>
    <property type="project" value="UniProtKB-UniRule"/>
</dbReference>
<dbReference type="SUPFAM" id="SSF48498">
    <property type="entry name" value="Tetracyclin repressor-like, C-terminal domain"/>
    <property type="match status" value="1"/>
</dbReference>
<dbReference type="Pfam" id="PF13305">
    <property type="entry name" value="TetR_C_33"/>
    <property type="match status" value="1"/>
</dbReference>
<name>A0A495MBL0_9FLAO</name>
<gene>
    <name evidence="6" type="ORF">CLV94_2295</name>
</gene>
<keyword evidence="3" id="KW-0804">Transcription</keyword>
<dbReference type="InterPro" id="IPR025996">
    <property type="entry name" value="MT1864/Rv1816-like_C"/>
</dbReference>
<evidence type="ECO:0000313" key="7">
    <source>
        <dbReference type="Proteomes" id="UP000277579"/>
    </source>
</evidence>
<dbReference type="PANTHER" id="PTHR43479:SF11">
    <property type="entry name" value="ACREF_ENVCD OPERON REPRESSOR-RELATED"/>
    <property type="match status" value="1"/>
</dbReference>
<keyword evidence="2 4" id="KW-0238">DNA-binding</keyword>
<evidence type="ECO:0000256" key="4">
    <source>
        <dbReference type="PROSITE-ProRule" id="PRU00335"/>
    </source>
</evidence>